<evidence type="ECO:0000313" key="1">
    <source>
        <dbReference type="EMBL" id="GME26278.1"/>
    </source>
</evidence>
<dbReference type="Proteomes" id="UP001165186">
    <property type="component" value="Unassembled WGS sequence"/>
</dbReference>
<organism evidence="1 2">
    <name type="scientific">Neofusicoccum parvum</name>
    <dbReference type="NCBI Taxonomy" id="310453"/>
    <lineage>
        <taxon>Eukaryota</taxon>
        <taxon>Fungi</taxon>
        <taxon>Dikarya</taxon>
        <taxon>Ascomycota</taxon>
        <taxon>Pezizomycotina</taxon>
        <taxon>Dothideomycetes</taxon>
        <taxon>Dothideomycetes incertae sedis</taxon>
        <taxon>Botryosphaeriales</taxon>
        <taxon>Botryosphaeriaceae</taxon>
        <taxon>Neofusicoccum</taxon>
    </lineage>
</organism>
<keyword evidence="2" id="KW-1185">Reference proteome</keyword>
<dbReference type="EMBL" id="BSXG01000026">
    <property type="protein sequence ID" value="GME26278.1"/>
    <property type="molecule type" value="Genomic_DNA"/>
</dbReference>
<comment type="caution">
    <text evidence="1">The sequence shown here is derived from an EMBL/GenBank/DDBJ whole genome shotgun (WGS) entry which is preliminary data.</text>
</comment>
<name>A0ACB5S0I6_9PEZI</name>
<proteinExistence type="predicted"/>
<evidence type="ECO:0000313" key="2">
    <source>
        <dbReference type="Proteomes" id="UP001165186"/>
    </source>
</evidence>
<accession>A0ACB5S0I6</accession>
<sequence length="441" mass="48436">MPLAATSVVSIPDVDIWTYVFDRKGAEYASNRVIYTESASGRTWTFSKVKRLAKQIGTAFLQEQGWQKGDVLAICSPTDVHLIPLIFGCLWLGAVVTLADPACTPEELAWQLYDSNAKAVITHSTCLDVVERATRLSGMPHAQVVHLSDFTNDEGTDLPVERPSGFRPKEDVAILAYSSGMTGHFKGVKLTHFNIVANMVQADVSGAFSNRSGSEKIIGVIPFSHVYGLFGLVLSPICQGLEVVLMSSFELGPFCTAVQQYKVTTAFLVPPMILRLTRDPEVKNYDLLSLQNVFSAAAPLPLSLAEQFYNTFHVKIKQIYGMTETGPVILYQASQEDNMLMGSAGRLLPSMTAKIVSTSTLEELPTGREGELWIKGPSVFAGYHRNADATADSFGPDGYFKTGDLGYFDNQGNFFITGRKEQIVKYNGYQFQSGNHFISFI</sequence>
<gene>
    <name evidence="1" type="primary">g4739</name>
    <name evidence="1" type="ORF">NpPPO83_00004739</name>
</gene>
<protein>
    <submittedName>
        <fullName evidence="1">4-coumarate-CoA ligase-like protein</fullName>
    </submittedName>
</protein>
<reference evidence="1" key="1">
    <citation type="submission" date="2024-09" db="EMBL/GenBank/DDBJ databases">
        <title>Draft Genome Sequences of Neofusicoccum parvum.</title>
        <authorList>
            <person name="Ashida A."/>
            <person name="Camagna M."/>
            <person name="Tanaka A."/>
            <person name="Takemoto D."/>
        </authorList>
    </citation>
    <scope>NUCLEOTIDE SEQUENCE</scope>
    <source>
        <strain evidence="1">PPO83</strain>
    </source>
</reference>